<reference evidence="2 3" key="1">
    <citation type="submission" date="2024-09" db="EMBL/GenBank/DDBJ databases">
        <title>Chromosome-scale assembly of Riccia sorocarpa.</title>
        <authorList>
            <person name="Paukszto L."/>
        </authorList>
    </citation>
    <scope>NUCLEOTIDE SEQUENCE [LARGE SCALE GENOMIC DNA]</scope>
    <source>
        <strain evidence="2">LP-2024</strain>
        <tissue evidence="2">Aerial parts of the thallus</tissue>
    </source>
</reference>
<evidence type="ECO:0000256" key="1">
    <source>
        <dbReference type="SAM" id="MobiDB-lite"/>
    </source>
</evidence>
<sequence>MQLDPEDTLDSQSANPKPYHSLDKGEQSDSRGQGELTHRGLHVDIYAPTYQDDQVDLMAIVPKDNQSAGRLDQIHGSNEVNSLHEEMEGRDRKEETTWEITHSEIKALPGKQKINTRHKILEPGQNGKWGVAILVHKKLKVINSGAEIDGRVECIRIQMDEQILSVASVYAPNEAGDRMTFWRSLQQSLPPGQWLIGGDWNSVTSSLNTSSTSNIQPDEEDLLFQQLCATLQIRDASDLAGTRESLRFSRSQNRKGHFIWSRLDRV</sequence>
<dbReference type="EMBL" id="JBJQOH010000008">
    <property type="protein sequence ID" value="KAL3677620.1"/>
    <property type="molecule type" value="Genomic_DNA"/>
</dbReference>
<feature type="compositionally biased region" description="Basic and acidic residues" evidence="1">
    <location>
        <begin position="20"/>
        <end position="29"/>
    </location>
</feature>
<gene>
    <name evidence="2" type="ORF">R1sor_027568</name>
</gene>
<dbReference type="InterPro" id="IPR036691">
    <property type="entry name" value="Endo/exonu/phosph_ase_sf"/>
</dbReference>
<comment type="caution">
    <text evidence="2">The sequence shown here is derived from an EMBL/GenBank/DDBJ whole genome shotgun (WGS) entry which is preliminary data.</text>
</comment>
<accession>A0ABD3GHW3</accession>
<dbReference type="Proteomes" id="UP001633002">
    <property type="component" value="Unassembled WGS sequence"/>
</dbReference>
<organism evidence="2 3">
    <name type="scientific">Riccia sorocarpa</name>
    <dbReference type="NCBI Taxonomy" id="122646"/>
    <lineage>
        <taxon>Eukaryota</taxon>
        <taxon>Viridiplantae</taxon>
        <taxon>Streptophyta</taxon>
        <taxon>Embryophyta</taxon>
        <taxon>Marchantiophyta</taxon>
        <taxon>Marchantiopsida</taxon>
        <taxon>Marchantiidae</taxon>
        <taxon>Marchantiales</taxon>
        <taxon>Ricciaceae</taxon>
        <taxon>Riccia</taxon>
    </lineage>
</organism>
<dbReference type="Gene3D" id="3.60.10.10">
    <property type="entry name" value="Endonuclease/exonuclease/phosphatase"/>
    <property type="match status" value="1"/>
</dbReference>
<evidence type="ECO:0000313" key="3">
    <source>
        <dbReference type="Proteomes" id="UP001633002"/>
    </source>
</evidence>
<evidence type="ECO:0008006" key="4">
    <source>
        <dbReference type="Google" id="ProtNLM"/>
    </source>
</evidence>
<proteinExistence type="predicted"/>
<keyword evidence="3" id="KW-1185">Reference proteome</keyword>
<protein>
    <recommendedName>
        <fullName evidence="4">Endonuclease/exonuclease/phosphatase domain-containing protein</fullName>
    </recommendedName>
</protein>
<dbReference type="AlphaFoldDB" id="A0ABD3GHW3"/>
<dbReference type="SUPFAM" id="SSF56219">
    <property type="entry name" value="DNase I-like"/>
    <property type="match status" value="1"/>
</dbReference>
<feature type="region of interest" description="Disordered" evidence="1">
    <location>
        <begin position="1"/>
        <end position="34"/>
    </location>
</feature>
<name>A0ABD3GHW3_9MARC</name>
<evidence type="ECO:0000313" key="2">
    <source>
        <dbReference type="EMBL" id="KAL3677620.1"/>
    </source>
</evidence>